<gene>
    <name evidence="3" type="ORF">DK847_01355</name>
</gene>
<dbReference type="GO" id="GO:0003955">
    <property type="term" value="F:NAD(P)H dehydrogenase (quinone) activity"/>
    <property type="evidence" value="ECO:0007669"/>
    <property type="project" value="TreeGrafter"/>
</dbReference>
<name>A0A2W2B248_9HYPH</name>
<keyword evidence="1" id="KW-0560">Oxidoreductase</keyword>
<evidence type="ECO:0000259" key="2">
    <source>
        <dbReference type="Pfam" id="PF02525"/>
    </source>
</evidence>
<sequence length="200" mass="22338">MKLLVLHAHPRLSTSVVQRAMLHALSGLEGVSLVDLYAEYPAMDIDVAREKQRLIDHDVIILQHPFYWYSSPAIIKEWQDLVLENGWAYGPGGTKLAGRFLMQAISTGGPEQAYHTQGRNRFAITELLAPFNQTAYLCSMAYLAPFVIHAGRRMSAPELSTAAERYRDLVVGLRDGTINPLSRLAPGYKLPPHFPEGIVR</sequence>
<dbReference type="SUPFAM" id="SSF52218">
    <property type="entry name" value="Flavoproteins"/>
    <property type="match status" value="1"/>
</dbReference>
<dbReference type="EMBL" id="QKVK01000001">
    <property type="protein sequence ID" value="PZF78980.1"/>
    <property type="molecule type" value="Genomic_DNA"/>
</dbReference>
<dbReference type="RefSeq" id="WP_111196309.1">
    <property type="nucleotide sequence ID" value="NZ_QKVK01000001.1"/>
</dbReference>
<protein>
    <recommendedName>
        <fullName evidence="2">Flavodoxin-like fold domain-containing protein</fullName>
    </recommendedName>
</protein>
<dbReference type="AlphaFoldDB" id="A0A2W2B248"/>
<reference evidence="4" key="1">
    <citation type="submission" date="2018-06" db="EMBL/GenBank/DDBJ databases">
        <title>Aestuariibacter litoralis strain KCTC 52945T.</title>
        <authorList>
            <person name="Li X."/>
            <person name="Salam N."/>
            <person name="Li J.-L."/>
            <person name="Chen Y.-M."/>
            <person name="Yang Z.-W."/>
            <person name="Zhang L.-Y."/>
            <person name="Han M.-X."/>
            <person name="Xiao M."/>
            <person name="Li W.-J."/>
        </authorList>
    </citation>
    <scope>NUCLEOTIDE SEQUENCE [LARGE SCALE GENOMIC DNA]</scope>
    <source>
        <strain evidence="4">KCTC 52945</strain>
    </source>
</reference>
<keyword evidence="4" id="KW-1185">Reference proteome</keyword>
<evidence type="ECO:0000256" key="1">
    <source>
        <dbReference type="ARBA" id="ARBA00023002"/>
    </source>
</evidence>
<dbReference type="Gene3D" id="3.40.50.360">
    <property type="match status" value="1"/>
</dbReference>
<dbReference type="GO" id="GO:0010181">
    <property type="term" value="F:FMN binding"/>
    <property type="evidence" value="ECO:0007669"/>
    <property type="project" value="TreeGrafter"/>
</dbReference>
<accession>A0A2W2B248</accession>
<dbReference type="Proteomes" id="UP000248795">
    <property type="component" value="Unassembled WGS sequence"/>
</dbReference>
<evidence type="ECO:0000313" key="3">
    <source>
        <dbReference type="EMBL" id="PZF78980.1"/>
    </source>
</evidence>
<comment type="caution">
    <text evidence="3">The sequence shown here is derived from an EMBL/GenBank/DDBJ whole genome shotgun (WGS) entry which is preliminary data.</text>
</comment>
<dbReference type="Pfam" id="PF02525">
    <property type="entry name" value="Flavodoxin_2"/>
    <property type="match status" value="1"/>
</dbReference>
<dbReference type="PANTHER" id="PTHR47307:SF1">
    <property type="entry name" value="GLUTATHIONE-REGULATED POTASSIUM-EFFLUX SYSTEM ANCILLARY PROTEIN KEFG"/>
    <property type="match status" value="1"/>
</dbReference>
<proteinExistence type="predicted"/>
<feature type="domain" description="Flavodoxin-like fold" evidence="2">
    <location>
        <begin position="1"/>
        <end position="168"/>
    </location>
</feature>
<evidence type="ECO:0000313" key="4">
    <source>
        <dbReference type="Proteomes" id="UP000248795"/>
    </source>
</evidence>
<dbReference type="InterPro" id="IPR046980">
    <property type="entry name" value="KefG/KefF"/>
</dbReference>
<dbReference type="GO" id="GO:0009055">
    <property type="term" value="F:electron transfer activity"/>
    <property type="evidence" value="ECO:0007669"/>
    <property type="project" value="TreeGrafter"/>
</dbReference>
<dbReference type="InterPro" id="IPR003680">
    <property type="entry name" value="Flavodoxin_fold"/>
</dbReference>
<dbReference type="PANTHER" id="PTHR47307">
    <property type="entry name" value="GLUTATHIONE-REGULATED POTASSIUM-EFFLUX SYSTEM ANCILLARY PROTEIN KEFG"/>
    <property type="match status" value="1"/>
</dbReference>
<dbReference type="InterPro" id="IPR029039">
    <property type="entry name" value="Flavoprotein-like_sf"/>
</dbReference>
<organism evidence="3 4">
    <name type="scientific">Aestuariivirga litoralis</name>
    <dbReference type="NCBI Taxonomy" id="2650924"/>
    <lineage>
        <taxon>Bacteria</taxon>
        <taxon>Pseudomonadati</taxon>
        <taxon>Pseudomonadota</taxon>
        <taxon>Alphaproteobacteria</taxon>
        <taxon>Hyphomicrobiales</taxon>
        <taxon>Aestuariivirgaceae</taxon>
        <taxon>Aestuariivirga</taxon>
    </lineage>
</organism>